<dbReference type="KEGG" id="nfr:ERS450000_02432"/>
<organism evidence="1 2">
    <name type="scientific">Nocardia farcinica</name>
    <dbReference type="NCBI Taxonomy" id="37329"/>
    <lineage>
        <taxon>Bacteria</taxon>
        <taxon>Bacillati</taxon>
        <taxon>Actinomycetota</taxon>
        <taxon>Actinomycetes</taxon>
        <taxon>Mycobacteriales</taxon>
        <taxon>Nocardiaceae</taxon>
        <taxon>Nocardia</taxon>
    </lineage>
</organism>
<dbReference type="RefSeq" id="WP_139337570.1">
    <property type="nucleotide sequence ID" value="NZ_CP031418.1"/>
</dbReference>
<name>A0A0H5NNM3_NOCFR</name>
<dbReference type="AlphaFoldDB" id="A0A0H5NNM3"/>
<dbReference type="EMBL" id="LN868938">
    <property type="protein sequence ID" value="CRY77500.1"/>
    <property type="molecule type" value="Genomic_DNA"/>
</dbReference>
<reference evidence="2" key="1">
    <citation type="submission" date="2015-03" db="EMBL/GenBank/DDBJ databases">
        <authorList>
            <consortium name="Pathogen Informatics"/>
        </authorList>
    </citation>
    <scope>NUCLEOTIDE SEQUENCE [LARGE SCALE GENOMIC DNA]</scope>
    <source>
        <strain evidence="2">NCTC11134</strain>
    </source>
</reference>
<accession>A0A0H5NNM3</accession>
<proteinExistence type="predicted"/>
<gene>
    <name evidence="1" type="ORF">ERS450000_02432</name>
</gene>
<evidence type="ECO:0000313" key="1">
    <source>
        <dbReference type="EMBL" id="CRY77500.1"/>
    </source>
</evidence>
<dbReference type="Proteomes" id="UP000057820">
    <property type="component" value="Chromosome 1"/>
</dbReference>
<sequence length="171" mass="19583">MGGTDEPVIEYDDRWIVRPLRRRVIRRIRWASDRVELICDPFLAVVVGLDARLSPVFHKDDPRRHPITYWSKQKVAQLLETPILSAVFFKSGHLRFGFENGWNLTSARQPERLPCAYTREGVLWDGSVWHEHPGYRVVAVDKWSGQVISAPPWPMRPPELGSESGSGDING</sequence>
<evidence type="ECO:0000313" key="2">
    <source>
        <dbReference type="Proteomes" id="UP000057820"/>
    </source>
</evidence>
<protein>
    <submittedName>
        <fullName evidence="1">Uncharacterized protein</fullName>
    </submittedName>
</protein>